<dbReference type="RefSeq" id="WP_092257354.1">
    <property type="nucleotide sequence ID" value="NZ_CP047199.1"/>
</dbReference>
<evidence type="ECO:0000256" key="1">
    <source>
        <dbReference type="PIRSR" id="PIRSR613078-2"/>
    </source>
</evidence>
<evidence type="ECO:0000313" key="2">
    <source>
        <dbReference type="EMBL" id="SER77422.1"/>
    </source>
</evidence>
<dbReference type="AlphaFoldDB" id="A0A1H9RXB4"/>
<dbReference type="CDD" id="cd07067">
    <property type="entry name" value="HP_PGM_like"/>
    <property type="match status" value="1"/>
</dbReference>
<feature type="binding site" evidence="1">
    <location>
        <begin position="7"/>
        <end position="14"/>
    </location>
    <ligand>
        <name>substrate</name>
    </ligand>
</feature>
<dbReference type="PANTHER" id="PTHR48100:SF1">
    <property type="entry name" value="HISTIDINE PHOSPHATASE FAMILY PROTEIN-RELATED"/>
    <property type="match status" value="1"/>
</dbReference>
<gene>
    <name evidence="2" type="ORF">SAMN05661109_00963</name>
</gene>
<sequence length="191" mass="21697">MKLMLIRHAVTDWNIERRMQGQTDVPINEEGRAQAERLRPIIAHLAPQWVVTSGLQRTIQTAEAAHLHIDKVDPRLNEFDLGEWEGQLIADLDPKEYEGWSLGEFNPPGGERMDAFFFRVNQAIFEVMTHARANDIEMACVVAHGGVIRRYLARGLGLDLSKMVNPRHAGVSVLDVQESGMRLEMYNYTGF</sequence>
<feature type="binding site" evidence="1">
    <location>
        <position position="57"/>
    </location>
    <ligand>
        <name>substrate</name>
    </ligand>
</feature>
<dbReference type="GO" id="GO:0016791">
    <property type="term" value="F:phosphatase activity"/>
    <property type="evidence" value="ECO:0007669"/>
    <property type="project" value="TreeGrafter"/>
</dbReference>
<dbReference type="SMART" id="SM00855">
    <property type="entry name" value="PGAM"/>
    <property type="match status" value="1"/>
</dbReference>
<dbReference type="Pfam" id="PF00300">
    <property type="entry name" value="His_Phos_1"/>
    <property type="match status" value="1"/>
</dbReference>
<dbReference type="InterPro" id="IPR029033">
    <property type="entry name" value="His_PPase_superfam"/>
</dbReference>
<protein>
    <submittedName>
        <fullName evidence="2">Probable phosphoglycerate mutase</fullName>
    </submittedName>
</protein>
<name>A0A1H9RXB4_9CORY</name>
<dbReference type="Proteomes" id="UP000198929">
    <property type="component" value="Unassembled WGS sequence"/>
</dbReference>
<dbReference type="InterPro" id="IPR013078">
    <property type="entry name" value="His_Pase_superF_clade-1"/>
</dbReference>
<accession>A0A1H9RXB4</accession>
<dbReference type="PANTHER" id="PTHR48100">
    <property type="entry name" value="BROAD-SPECIFICITY PHOSPHATASE YOR283W-RELATED"/>
    <property type="match status" value="1"/>
</dbReference>
<dbReference type="GO" id="GO:0005737">
    <property type="term" value="C:cytoplasm"/>
    <property type="evidence" value="ECO:0007669"/>
    <property type="project" value="TreeGrafter"/>
</dbReference>
<evidence type="ECO:0000313" key="3">
    <source>
        <dbReference type="Proteomes" id="UP000198929"/>
    </source>
</evidence>
<dbReference type="Gene3D" id="3.40.50.1240">
    <property type="entry name" value="Phosphoglycerate mutase-like"/>
    <property type="match status" value="1"/>
</dbReference>
<dbReference type="InterPro" id="IPR050275">
    <property type="entry name" value="PGM_Phosphatase"/>
</dbReference>
<reference evidence="3" key="1">
    <citation type="submission" date="2016-10" db="EMBL/GenBank/DDBJ databases">
        <authorList>
            <person name="Varghese N."/>
            <person name="Submissions S."/>
        </authorList>
    </citation>
    <scope>NUCLEOTIDE SEQUENCE [LARGE SCALE GENOMIC DNA]</scope>
    <source>
        <strain evidence="3">DSM 20524</strain>
    </source>
</reference>
<dbReference type="EMBL" id="FOGQ01000003">
    <property type="protein sequence ID" value="SER77422.1"/>
    <property type="molecule type" value="Genomic_DNA"/>
</dbReference>
<dbReference type="SUPFAM" id="SSF53254">
    <property type="entry name" value="Phosphoglycerate mutase-like"/>
    <property type="match status" value="1"/>
</dbReference>
<organism evidence="2 3">
    <name type="scientific">Corynebacterium cystitidis DSM 20524</name>
    <dbReference type="NCBI Taxonomy" id="1121357"/>
    <lineage>
        <taxon>Bacteria</taxon>
        <taxon>Bacillati</taxon>
        <taxon>Actinomycetota</taxon>
        <taxon>Actinomycetes</taxon>
        <taxon>Mycobacteriales</taxon>
        <taxon>Corynebacteriaceae</taxon>
        <taxon>Corynebacterium</taxon>
    </lineage>
</organism>
<proteinExistence type="predicted"/>
<dbReference type="STRING" id="1121357.SAMN05661109_00963"/>
<keyword evidence="3" id="KW-1185">Reference proteome</keyword>